<sequence>MLASGDILAVGDIFSKMGKKGSAGNQQIMPMKPWVQRYLGRLLIDDEIIDLGFPPSYKDRDFVLFDALNTDDLTEGFAFNKKKNAYFSSEQGYVMAYLDLGDGTLLHIRTSGSSSVCKCDCLERVIV</sequence>
<evidence type="ECO:0000313" key="2">
    <source>
        <dbReference type="Proteomes" id="UP000001730"/>
    </source>
</evidence>
<reference evidence="1 2" key="1">
    <citation type="journal article" date="2008" name="BMC Genomics">
        <title>The genome sequence of the fish pathogen Aliivibrio salmonicida strain LFI1238 shows extensive evidence of gene decay.</title>
        <authorList>
            <person name="Hjerde E."/>
            <person name="Lorentzen M.S."/>
            <person name="Holden M.T."/>
            <person name="Seeger K."/>
            <person name="Paulsen S."/>
            <person name="Bason N."/>
            <person name="Churcher C."/>
            <person name="Harris D."/>
            <person name="Norbertczak H."/>
            <person name="Quail M.A."/>
            <person name="Sanders S."/>
            <person name="Thurston S."/>
            <person name="Parkhill J."/>
            <person name="Willassen N.P."/>
            <person name="Thomson N.R."/>
        </authorList>
    </citation>
    <scope>NUCLEOTIDE SEQUENCE [LARGE SCALE GENOMIC DNA]</scope>
    <source>
        <strain evidence="1 2">LFI1238</strain>
    </source>
</reference>
<keyword evidence="2" id="KW-1185">Reference proteome</keyword>
<evidence type="ECO:0000313" key="1">
    <source>
        <dbReference type="EMBL" id="CAQ78706.1"/>
    </source>
</evidence>
<gene>
    <name evidence="1" type="ordered locus">VSAL_I1021</name>
</gene>
<dbReference type="HOGENOM" id="CLU_1965907_0_0_6"/>
<proteinExistence type="predicted"/>
<name>B6EIR2_ALISL</name>
<dbReference type="KEGG" id="vsa:VSAL_I1021"/>
<dbReference type="AlphaFoldDB" id="B6EIR2"/>
<organism evidence="1 2">
    <name type="scientific">Aliivibrio salmonicida (strain LFI1238)</name>
    <name type="common">Vibrio salmonicida (strain LFI1238)</name>
    <dbReference type="NCBI Taxonomy" id="316275"/>
    <lineage>
        <taxon>Bacteria</taxon>
        <taxon>Pseudomonadati</taxon>
        <taxon>Pseudomonadota</taxon>
        <taxon>Gammaproteobacteria</taxon>
        <taxon>Vibrionales</taxon>
        <taxon>Vibrionaceae</taxon>
        <taxon>Aliivibrio</taxon>
    </lineage>
</organism>
<accession>B6EIR2</accession>
<dbReference type="Proteomes" id="UP000001730">
    <property type="component" value="Chromosome 1"/>
</dbReference>
<dbReference type="EMBL" id="FM178379">
    <property type="protein sequence ID" value="CAQ78706.1"/>
    <property type="molecule type" value="Genomic_DNA"/>
</dbReference>
<protein>
    <submittedName>
        <fullName evidence="1">Uncharacterized protein</fullName>
    </submittedName>
</protein>